<organism evidence="1 2">
    <name type="scientific">Kosakonia pseudosacchari</name>
    <dbReference type="NCBI Taxonomy" id="1646340"/>
    <lineage>
        <taxon>Bacteria</taxon>
        <taxon>Pseudomonadati</taxon>
        <taxon>Pseudomonadota</taxon>
        <taxon>Gammaproteobacteria</taxon>
        <taxon>Enterobacterales</taxon>
        <taxon>Enterobacteriaceae</taxon>
        <taxon>Kosakonia</taxon>
    </lineage>
</organism>
<dbReference type="RefSeq" id="WP_097401810.1">
    <property type="nucleotide sequence ID" value="NZ_CP158850.1"/>
</dbReference>
<gene>
    <name evidence="1" type="ORF">BK796_20430</name>
</gene>
<evidence type="ECO:0000313" key="2">
    <source>
        <dbReference type="Proteomes" id="UP000219642"/>
    </source>
</evidence>
<reference evidence="1 2" key="1">
    <citation type="submission" date="2017-06" db="EMBL/GenBank/DDBJ databases">
        <title>Draft genome sequence of nitrogen-fixing Kosakonia pseudosacchari strain NN143 isolated from sugarcane roots.</title>
        <authorList>
            <person name="Li Y."/>
            <person name="Li S."/>
            <person name="Lin L."/>
            <person name="Wu X."/>
            <person name="Yang L."/>
            <person name="Li Y."/>
            <person name="An Q."/>
        </authorList>
    </citation>
    <scope>NUCLEOTIDE SEQUENCE [LARGE SCALE GENOMIC DNA]</scope>
    <source>
        <strain evidence="1 2">NN143</strain>
    </source>
</reference>
<evidence type="ECO:0000313" key="1">
    <source>
        <dbReference type="EMBL" id="PDO83344.1"/>
    </source>
</evidence>
<protein>
    <recommendedName>
        <fullName evidence="3">Tail fiber assembly protein</fullName>
    </recommendedName>
</protein>
<dbReference type="EMBL" id="NITV01000013">
    <property type="protein sequence ID" value="PDO83344.1"/>
    <property type="molecule type" value="Genomic_DNA"/>
</dbReference>
<evidence type="ECO:0008006" key="3">
    <source>
        <dbReference type="Google" id="ProtNLM"/>
    </source>
</evidence>
<proteinExistence type="predicted"/>
<accession>A0ABX4IJF1</accession>
<name>A0ABX4IJF1_9ENTR</name>
<comment type="caution">
    <text evidence="1">The sequence shown here is derived from an EMBL/GenBank/DDBJ whole genome shotgun (WGS) entry which is preliminary data.</text>
</comment>
<sequence length="76" mass="8611">MKYLFSDTGFFYPFDYKERYVKSGNWPEVGVEVEESVFLEFIGRPPEGKVCGKGPDGMPAWVDAPPPILISDYGEK</sequence>
<keyword evidence="2" id="KW-1185">Reference proteome</keyword>
<dbReference type="Proteomes" id="UP000219642">
    <property type="component" value="Unassembled WGS sequence"/>
</dbReference>